<sequence>MHRSELSVSFCERANSVTENFCTKLNEKQSGSKEWRVFLTDGAESQDTIIQILSFQEIGDSNCSSWIDFLKTQAEKAKDATVLCSIFVALAKLRGLQFDDFVQLLNDPDISRRSAAIVAVEVLPEKQAVELFLFVLRHDPDASQKQAAAIRLARLGRHDGESPLLDCIERGSFAERTKAAYALSLLGNPVGVRFLLETIHTASSLSPVELSVLTFHLTAMLYESNIALPELGERREIPVDEILNLSKQFLKEKLRNSSSKDNRPSTYFE</sequence>
<protein>
    <recommendedName>
        <fullName evidence="3">HEAT repeat protein</fullName>
    </recommendedName>
</protein>
<accession>A0A5C5X868</accession>
<proteinExistence type="predicted"/>
<evidence type="ECO:0000313" key="1">
    <source>
        <dbReference type="EMBL" id="TWT58335.1"/>
    </source>
</evidence>
<comment type="caution">
    <text evidence="1">The sequence shown here is derived from an EMBL/GenBank/DDBJ whole genome shotgun (WGS) entry which is preliminary data.</text>
</comment>
<dbReference type="InterPro" id="IPR011989">
    <property type="entry name" value="ARM-like"/>
</dbReference>
<evidence type="ECO:0008006" key="3">
    <source>
        <dbReference type="Google" id="ProtNLM"/>
    </source>
</evidence>
<evidence type="ECO:0000313" key="2">
    <source>
        <dbReference type="Proteomes" id="UP000317243"/>
    </source>
</evidence>
<dbReference type="SUPFAM" id="SSF48371">
    <property type="entry name" value="ARM repeat"/>
    <property type="match status" value="1"/>
</dbReference>
<dbReference type="AlphaFoldDB" id="A0A5C5X868"/>
<dbReference type="Gene3D" id="1.25.10.10">
    <property type="entry name" value="Leucine-rich Repeat Variant"/>
    <property type="match status" value="1"/>
</dbReference>
<name>A0A5C5X868_9PLAN</name>
<dbReference type="Proteomes" id="UP000317243">
    <property type="component" value="Unassembled WGS sequence"/>
</dbReference>
<dbReference type="EMBL" id="SIHI01000001">
    <property type="protein sequence ID" value="TWT58335.1"/>
    <property type="molecule type" value="Genomic_DNA"/>
</dbReference>
<organism evidence="1 2">
    <name type="scientific">Thalassoglobus neptunius</name>
    <dbReference type="NCBI Taxonomy" id="1938619"/>
    <lineage>
        <taxon>Bacteria</taxon>
        <taxon>Pseudomonadati</taxon>
        <taxon>Planctomycetota</taxon>
        <taxon>Planctomycetia</taxon>
        <taxon>Planctomycetales</taxon>
        <taxon>Planctomycetaceae</taxon>
        <taxon>Thalassoglobus</taxon>
    </lineage>
</organism>
<gene>
    <name evidence="1" type="ORF">KOR42_17090</name>
</gene>
<keyword evidence="2" id="KW-1185">Reference proteome</keyword>
<reference evidence="1 2" key="1">
    <citation type="submission" date="2019-02" db="EMBL/GenBank/DDBJ databases">
        <title>Deep-cultivation of Planctomycetes and their phenomic and genomic characterization uncovers novel biology.</title>
        <authorList>
            <person name="Wiegand S."/>
            <person name="Jogler M."/>
            <person name="Boedeker C."/>
            <person name="Pinto D."/>
            <person name="Vollmers J."/>
            <person name="Rivas-Marin E."/>
            <person name="Kohn T."/>
            <person name="Peeters S.H."/>
            <person name="Heuer A."/>
            <person name="Rast P."/>
            <person name="Oberbeckmann S."/>
            <person name="Bunk B."/>
            <person name="Jeske O."/>
            <person name="Meyerdierks A."/>
            <person name="Storesund J.E."/>
            <person name="Kallscheuer N."/>
            <person name="Luecker S."/>
            <person name="Lage O.M."/>
            <person name="Pohl T."/>
            <person name="Merkel B.J."/>
            <person name="Hornburger P."/>
            <person name="Mueller R.-W."/>
            <person name="Bruemmer F."/>
            <person name="Labrenz M."/>
            <person name="Spormann A.M."/>
            <person name="Op Den Camp H."/>
            <person name="Overmann J."/>
            <person name="Amann R."/>
            <person name="Jetten M.S.M."/>
            <person name="Mascher T."/>
            <person name="Medema M.H."/>
            <person name="Devos D.P."/>
            <person name="Kaster A.-K."/>
            <person name="Ovreas L."/>
            <person name="Rohde M."/>
            <person name="Galperin M.Y."/>
            <person name="Jogler C."/>
        </authorList>
    </citation>
    <scope>NUCLEOTIDE SEQUENCE [LARGE SCALE GENOMIC DNA]</scope>
    <source>
        <strain evidence="1 2">KOR42</strain>
    </source>
</reference>
<dbReference type="RefSeq" id="WP_146508645.1">
    <property type="nucleotide sequence ID" value="NZ_SIHI01000001.1"/>
</dbReference>
<dbReference type="InterPro" id="IPR016024">
    <property type="entry name" value="ARM-type_fold"/>
</dbReference>